<keyword evidence="3" id="KW-1185">Reference proteome</keyword>
<feature type="region of interest" description="Disordered" evidence="1">
    <location>
        <begin position="36"/>
        <end position="57"/>
    </location>
</feature>
<name>A0AAV5LSG8_9ROSI</name>
<organism evidence="2 3">
    <name type="scientific">Rubroshorea leprosula</name>
    <dbReference type="NCBI Taxonomy" id="152421"/>
    <lineage>
        <taxon>Eukaryota</taxon>
        <taxon>Viridiplantae</taxon>
        <taxon>Streptophyta</taxon>
        <taxon>Embryophyta</taxon>
        <taxon>Tracheophyta</taxon>
        <taxon>Spermatophyta</taxon>
        <taxon>Magnoliopsida</taxon>
        <taxon>eudicotyledons</taxon>
        <taxon>Gunneridae</taxon>
        <taxon>Pentapetalae</taxon>
        <taxon>rosids</taxon>
        <taxon>malvids</taxon>
        <taxon>Malvales</taxon>
        <taxon>Dipterocarpaceae</taxon>
        <taxon>Rubroshorea</taxon>
    </lineage>
</organism>
<evidence type="ECO:0000313" key="2">
    <source>
        <dbReference type="EMBL" id="GKV40123.1"/>
    </source>
</evidence>
<gene>
    <name evidence="2" type="ORF">SLEP1_g47791</name>
</gene>
<comment type="caution">
    <text evidence="2">The sequence shown here is derived from an EMBL/GenBank/DDBJ whole genome shotgun (WGS) entry which is preliminary data.</text>
</comment>
<proteinExistence type="predicted"/>
<feature type="compositionally biased region" description="Low complexity" evidence="1">
    <location>
        <begin position="47"/>
        <end position="57"/>
    </location>
</feature>
<sequence length="104" mass="11301">MGKKGYVSFFLLEHRFQPPSPFPPCFHSPITDHQLLHPHRSTTKDQSSPPCSSCGASSTPYSGMTAPGSLLSSLNCRPLQFPVISATRVSIFGKVAFQSDSFLS</sequence>
<accession>A0AAV5LSG8</accession>
<reference evidence="2 3" key="1">
    <citation type="journal article" date="2021" name="Commun. Biol.">
        <title>The genome of Shorea leprosula (Dipterocarpaceae) highlights the ecological relevance of drought in aseasonal tropical rainforests.</title>
        <authorList>
            <person name="Ng K.K.S."/>
            <person name="Kobayashi M.J."/>
            <person name="Fawcett J.A."/>
            <person name="Hatakeyama M."/>
            <person name="Paape T."/>
            <person name="Ng C.H."/>
            <person name="Ang C.C."/>
            <person name="Tnah L.H."/>
            <person name="Lee C.T."/>
            <person name="Nishiyama T."/>
            <person name="Sese J."/>
            <person name="O'Brien M.J."/>
            <person name="Copetti D."/>
            <person name="Mohd Noor M.I."/>
            <person name="Ong R.C."/>
            <person name="Putra M."/>
            <person name="Sireger I.Z."/>
            <person name="Indrioko S."/>
            <person name="Kosugi Y."/>
            <person name="Izuno A."/>
            <person name="Isagi Y."/>
            <person name="Lee S.L."/>
            <person name="Shimizu K.K."/>
        </authorList>
    </citation>
    <scope>NUCLEOTIDE SEQUENCE [LARGE SCALE GENOMIC DNA]</scope>
    <source>
        <strain evidence="2">214</strain>
    </source>
</reference>
<dbReference type="Proteomes" id="UP001054252">
    <property type="component" value="Unassembled WGS sequence"/>
</dbReference>
<protein>
    <submittedName>
        <fullName evidence="2">Uncharacterized protein</fullName>
    </submittedName>
</protein>
<dbReference type="AlphaFoldDB" id="A0AAV5LSG8"/>
<evidence type="ECO:0000256" key="1">
    <source>
        <dbReference type="SAM" id="MobiDB-lite"/>
    </source>
</evidence>
<dbReference type="EMBL" id="BPVZ01000139">
    <property type="protein sequence ID" value="GKV40123.1"/>
    <property type="molecule type" value="Genomic_DNA"/>
</dbReference>
<evidence type="ECO:0000313" key="3">
    <source>
        <dbReference type="Proteomes" id="UP001054252"/>
    </source>
</evidence>